<name>A0A9P0FE76_BRAAE</name>
<protein>
    <recommendedName>
        <fullName evidence="1">DUF659 domain-containing protein</fullName>
    </recommendedName>
</protein>
<sequence>MPKERKSCSQWLNESKEFQVLKDNLLFCKACGKSFKCEKKSHLTQHQISNLHKLNVNKGLRQTTVQGSSVDTSRSFNTDLCNALMAANIPWTKLSMPKLKEFLEKYCGRSIPNESNLTRCYEETIKNIQNEIGNSDIWICVDESTDRTGRYIANLVIGKLSDTEPGKPYLLASKPLITTNSTTVSRFINDSLGILWPNGLKYNRVKLLVSDAAAYMLKCGRDLKIFYPDLIHFTCLAHGLNLVCETIRNNFENINGLISNVKKVFLKAPLRVQHYKNALPDVPLPPEPILTRWGTWLKAAIFYADHFDEIKEVVLGLEATALCVEKAVFYFNCPNIKDQLIYIKANFKILIESINKLEAVGVPLTDSLAIVEKVINTLEQSGGEVANLALQKLKATINKNPGFVTLMGIKRTPYRSGEEKRGK</sequence>
<dbReference type="AlphaFoldDB" id="A0A9P0FE76"/>
<gene>
    <name evidence="2" type="ORF">MELIAE_LOCUS3474</name>
</gene>
<proteinExistence type="predicted"/>
<dbReference type="InterPro" id="IPR007021">
    <property type="entry name" value="DUF659"/>
</dbReference>
<dbReference type="OrthoDB" id="6596666at2759"/>
<reference evidence="2" key="1">
    <citation type="submission" date="2021-12" db="EMBL/GenBank/DDBJ databases">
        <authorList>
            <person name="King R."/>
        </authorList>
    </citation>
    <scope>NUCLEOTIDE SEQUENCE</scope>
</reference>
<dbReference type="EMBL" id="OV121133">
    <property type="protein sequence ID" value="CAH0550717.1"/>
    <property type="molecule type" value="Genomic_DNA"/>
</dbReference>
<organism evidence="2 3">
    <name type="scientific">Brassicogethes aeneus</name>
    <name type="common">Rape pollen beetle</name>
    <name type="synonym">Meligethes aeneus</name>
    <dbReference type="NCBI Taxonomy" id="1431903"/>
    <lineage>
        <taxon>Eukaryota</taxon>
        <taxon>Metazoa</taxon>
        <taxon>Ecdysozoa</taxon>
        <taxon>Arthropoda</taxon>
        <taxon>Hexapoda</taxon>
        <taxon>Insecta</taxon>
        <taxon>Pterygota</taxon>
        <taxon>Neoptera</taxon>
        <taxon>Endopterygota</taxon>
        <taxon>Coleoptera</taxon>
        <taxon>Polyphaga</taxon>
        <taxon>Cucujiformia</taxon>
        <taxon>Nitidulidae</taxon>
        <taxon>Meligethinae</taxon>
        <taxon>Brassicogethes</taxon>
    </lineage>
</organism>
<dbReference type="SUPFAM" id="SSF53098">
    <property type="entry name" value="Ribonuclease H-like"/>
    <property type="match status" value="1"/>
</dbReference>
<dbReference type="Pfam" id="PF04937">
    <property type="entry name" value="DUF659"/>
    <property type="match status" value="1"/>
</dbReference>
<dbReference type="Proteomes" id="UP001154078">
    <property type="component" value="Chromosome 2"/>
</dbReference>
<keyword evidence="3" id="KW-1185">Reference proteome</keyword>
<accession>A0A9P0FE76</accession>
<dbReference type="InterPro" id="IPR012337">
    <property type="entry name" value="RNaseH-like_sf"/>
</dbReference>
<evidence type="ECO:0000313" key="2">
    <source>
        <dbReference type="EMBL" id="CAH0550717.1"/>
    </source>
</evidence>
<evidence type="ECO:0000313" key="3">
    <source>
        <dbReference type="Proteomes" id="UP001154078"/>
    </source>
</evidence>
<evidence type="ECO:0000259" key="1">
    <source>
        <dbReference type="Pfam" id="PF04937"/>
    </source>
</evidence>
<feature type="domain" description="DUF659" evidence="1">
    <location>
        <begin position="115"/>
        <end position="264"/>
    </location>
</feature>